<evidence type="ECO:0000259" key="8">
    <source>
        <dbReference type="PROSITE" id="PS50110"/>
    </source>
</evidence>
<dbReference type="AlphaFoldDB" id="A0A3E0U7A0"/>
<dbReference type="Proteomes" id="UP000256899">
    <property type="component" value="Unassembled WGS sequence"/>
</dbReference>
<name>A0A3E0U7A0_9GAMM</name>
<dbReference type="CDD" id="cd00383">
    <property type="entry name" value="trans_reg_C"/>
    <property type="match status" value="1"/>
</dbReference>
<evidence type="ECO:0000259" key="9">
    <source>
        <dbReference type="PROSITE" id="PS51755"/>
    </source>
</evidence>
<dbReference type="GO" id="GO:0032993">
    <property type="term" value="C:protein-DNA complex"/>
    <property type="evidence" value="ECO:0007669"/>
    <property type="project" value="TreeGrafter"/>
</dbReference>
<keyword evidence="2" id="KW-0902">Two-component regulatory system</keyword>
<proteinExistence type="predicted"/>
<evidence type="ECO:0000256" key="7">
    <source>
        <dbReference type="PROSITE-ProRule" id="PRU01091"/>
    </source>
</evidence>
<keyword evidence="5" id="KW-0804">Transcription</keyword>
<dbReference type="InterPro" id="IPR036388">
    <property type="entry name" value="WH-like_DNA-bd_sf"/>
</dbReference>
<evidence type="ECO:0000256" key="2">
    <source>
        <dbReference type="ARBA" id="ARBA00023012"/>
    </source>
</evidence>
<keyword evidence="11" id="KW-1185">Reference proteome</keyword>
<dbReference type="PROSITE" id="PS50110">
    <property type="entry name" value="RESPONSE_REGULATORY"/>
    <property type="match status" value="1"/>
</dbReference>
<dbReference type="SUPFAM" id="SSF52172">
    <property type="entry name" value="CheY-like"/>
    <property type="match status" value="1"/>
</dbReference>
<feature type="DNA-binding region" description="OmpR/PhoB-type" evidence="7">
    <location>
        <begin position="130"/>
        <end position="231"/>
    </location>
</feature>
<evidence type="ECO:0000313" key="10">
    <source>
        <dbReference type="EMBL" id="REL32614.1"/>
    </source>
</evidence>
<accession>A0A3E0U7A0</accession>
<dbReference type="Gene3D" id="6.10.250.690">
    <property type="match status" value="1"/>
</dbReference>
<protein>
    <submittedName>
        <fullName evidence="10">DNA-binding response regulator</fullName>
    </submittedName>
</protein>
<evidence type="ECO:0000256" key="3">
    <source>
        <dbReference type="ARBA" id="ARBA00023015"/>
    </source>
</evidence>
<dbReference type="GO" id="GO:0000976">
    <property type="term" value="F:transcription cis-regulatory region binding"/>
    <property type="evidence" value="ECO:0007669"/>
    <property type="project" value="TreeGrafter"/>
</dbReference>
<evidence type="ECO:0000313" key="11">
    <source>
        <dbReference type="Proteomes" id="UP000256899"/>
    </source>
</evidence>
<dbReference type="GO" id="GO:0000156">
    <property type="term" value="F:phosphorelay response regulator activity"/>
    <property type="evidence" value="ECO:0007669"/>
    <property type="project" value="TreeGrafter"/>
</dbReference>
<keyword evidence="1 6" id="KW-0597">Phosphoprotein</keyword>
<dbReference type="CDD" id="cd17574">
    <property type="entry name" value="REC_OmpR"/>
    <property type="match status" value="1"/>
</dbReference>
<comment type="caution">
    <text evidence="10">The sequence shown here is derived from an EMBL/GenBank/DDBJ whole genome shotgun (WGS) entry which is preliminary data.</text>
</comment>
<dbReference type="SMART" id="SM00448">
    <property type="entry name" value="REC"/>
    <property type="match status" value="1"/>
</dbReference>
<keyword evidence="3" id="KW-0805">Transcription regulation</keyword>
<dbReference type="Pfam" id="PF00072">
    <property type="entry name" value="Response_reg"/>
    <property type="match status" value="1"/>
</dbReference>
<dbReference type="EMBL" id="QUOT01000001">
    <property type="protein sequence ID" value="REL32614.1"/>
    <property type="molecule type" value="Genomic_DNA"/>
</dbReference>
<organism evidence="10 11">
    <name type="scientific">Thalassotalea euphylliae</name>
    <dbReference type="NCBI Taxonomy" id="1655234"/>
    <lineage>
        <taxon>Bacteria</taxon>
        <taxon>Pseudomonadati</taxon>
        <taxon>Pseudomonadota</taxon>
        <taxon>Gammaproteobacteria</taxon>
        <taxon>Alteromonadales</taxon>
        <taxon>Colwelliaceae</taxon>
        <taxon>Thalassotalea</taxon>
    </lineage>
</organism>
<evidence type="ECO:0000256" key="1">
    <source>
        <dbReference type="ARBA" id="ARBA00022553"/>
    </source>
</evidence>
<feature type="domain" description="Response regulatory" evidence="8">
    <location>
        <begin position="7"/>
        <end position="122"/>
    </location>
</feature>
<reference evidence="11" key="1">
    <citation type="submission" date="2018-08" db="EMBL/GenBank/DDBJ databases">
        <title>Thalassotalea euphylliae genome.</title>
        <authorList>
            <person name="Summers S."/>
            <person name="Rice S.A."/>
            <person name="Freckelton M.L."/>
            <person name="Nedved B.T."/>
            <person name="Hadfield M.G."/>
        </authorList>
    </citation>
    <scope>NUCLEOTIDE SEQUENCE [LARGE SCALE GENOMIC DNA]</scope>
    <source>
        <strain evidence="11">H3</strain>
    </source>
</reference>
<sequence>MQVKPLKVLIVEDNLAISRNIANFFEKHQVILDFAYDGEQASELALSHYFDCIVLDIALPKLDGLAVCQLLRAKAERHIPIIMLTARDTLDDKLTGFAQGADDYLTKPFALEELLVRCQALAARNQSQQRKQLELGEGSQHLVLDLSTKQVMRNQQEIHLQPIPYTILQLLMEAHPRALTRSELCQKLWGDAPTESDALRSHFYQLRKALDKPFDVPIVKTIHGVGFGLAL</sequence>
<dbReference type="InterPro" id="IPR039420">
    <property type="entry name" value="WalR-like"/>
</dbReference>
<dbReference type="Gene3D" id="3.40.50.2300">
    <property type="match status" value="1"/>
</dbReference>
<dbReference type="PANTHER" id="PTHR48111:SF22">
    <property type="entry name" value="REGULATOR OF RPOS"/>
    <property type="match status" value="1"/>
</dbReference>
<dbReference type="PROSITE" id="PS51755">
    <property type="entry name" value="OMPR_PHOB"/>
    <property type="match status" value="1"/>
</dbReference>
<feature type="domain" description="OmpR/PhoB-type" evidence="9">
    <location>
        <begin position="130"/>
        <end position="231"/>
    </location>
</feature>
<dbReference type="GO" id="GO:0005829">
    <property type="term" value="C:cytosol"/>
    <property type="evidence" value="ECO:0007669"/>
    <property type="project" value="TreeGrafter"/>
</dbReference>
<dbReference type="SMART" id="SM00862">
    <property type="entry name" value="Trans_reg_C"/>
    <property type="match status" value="1"/>
</dbReference>
<evidence type="ECO:0000256" key="5">
    <source>
        <dbReference type="ARBA" id="ARBA00023163"/>
    </source>
</evidence>
<dbReference type="GO" id="GO:0006355">
    <property type="term" value="P:regulation of DNA-templated transcription"/>
    <property type="evidence" value="ECO:0007669"/>
    <property type="project" value="InterPro"/>
</dbReference>
<keyword evidence="4 7" id="KW-0238">DNA-binding</keyword>
<evidence type="ECO:0000256" key="4">
    <source>
        <dbReference type="ARBA" id="ARBA00023125"/>
    </source>
</evidence>
<dbReference type="InterPro" id="IPR001789">
    <property type="entry name" value="Sig_transdc_resp-reg_receiver"/>
</dbReference>
<dbReference type="InterPro" id="IPR011006">
    <property type="entry name" value="CheY-like_superfamily"/>
</dbReference>
<dbReference type="Pfam" id="PF00486">
    <property type="entry name" value="Trans_reg_C"/>
    <property type="match status" value="1"/>
</dbReference>
<gene>
    <name evidence="10" type="ORF">DXX94_04940</name>
</gene>
<dbReference type="InterPro" id="IPR001867">
    <property type="entry name" value="OmpR/PhoB-type_DNA-bd"/>
</dbReference>
<dbReference type="PANTHER" id="PTHR48111">
    <property type="entry name" value="REGULATOR OF RPOS"/>
    <property type="match status" value="1"/>
</dbReference>
<evidence type="ECO:0000256" key="6">
    <source>
        <dbReference type="PROSITE-ProRule" id="PRU00169"/>
    </source>
</evidence>
<dbReference type="Gene3D" id="1.10.10.10">
    <property type="entry name" value="Winged helix-like DNA-binding domain superfamily/Winged helix DNA-binding domain"/>
    <property type="match status" value="1"/>
</dbReference>
<feature type="modified residue" description="4-aspartylphosphate" evidence="6">
    <location>
        <position position="56"/>
    </location>
</feature>